<dbReference type="RefSeq" id="WP_112131334.1">
    <property type="nucleotide sequence ID" value="NZ_QMBQ01000014.1"/>
</dbReference>
<dbReference type="PANTHER" id="PTHR46796:SF6">
    <property type="entry name" value="ARAC SUBFAMILY"/>
    <property type="match status" value="1"/>
</dbReference>
<keyword evidence="2" id="KW-0238">DNA-binding</keyword>
<keyword evidence="1" id="KW-0805">Transcription regulation</keyword>
<dbReference type="Pfam" id="PF14525">
    <property type="entry name" value="AraC_binding_2"/>
    <property type="match status" value="1"/>
</dbReference>
<evidence type="ECO:0000256" key="1">
    <source>
        <dbReference type="ARBA" id="ARBA00023015"/>
    </source>
</evidence>
<dbReference type="PROSITE" id="PS01124">
    <property type="entry name" value="HTH_ARAC_FAMILY_2"/>
    <property type="match status" value="1"/>
</dbReference>
<evidence type="ECO:0000256" key="2">
    <source>
        <dbReference type="ARBA" id="ARBA00023125"/>
    </source>
</evidence>
<name>A0A330GFM5_9HYPH</name>
<dbReference type="SMART" id="SM00342">
    <property type="entry name" value="HTH_ARAC"/>
    <property type="match status" value="1"/>
</dbReference>
<keyword evidence="6" id="KW-1185">Reference proteome</keyword>
<reference evidence="5 6" key="1">
    <citation type="submission" date="2018-07" db="EMBL/GenBank/DDBJ databases">
        <title>Diversity of Mesorhizobium strains in Brazil.</title>
        <authorList>
            <person name="Helene L.C.F."/>
            <person name="Dall'Agnol R."/>
            <person name="Delamuta J.R.M."/>
            <person name="Hungria M."/>
        </authorList>
    </citation>
    <scope>NUCLEOTIDE SEQUENCE [LARGE SCALE GENOMIC DNA]</scope>
    <source>
        <strain evidence="5 6">CNPSo 3140</strain>
    </source>
</reference>
<dbReference type="InterPro" id="IPR018060">
    <property type="entry name" value="HTH_AraC"/>
</dbReference>
<accession>A0A330GFM5</accession>
<dbReference type="SUPFAM" id="SSF46689">
    <property type="entry name" value="Homeodomain-like"/>
    <property type="match status" value="1"/>
</dbReference>
<dbReference type="OrthoDB" id="8004517at2"/>
<sequence>MTVGSDLSQIVRSDTVSPSENFRQWRAGLASLFEAAPLDGAVETFRADLHCLNLGSFLIGMSKASPQVFCRDRSLVSAVGVDHLLIQLYVSGECEFKVDGSQSRGGTGDIVCFDLSRPMSSQAGDLETISLVVPRQLVRLPRRAFDAVHGAVLDGATTLGVLLREHLLSMAKVAPRLGAHDGKLVTEAAAALISAGLSAAVSGPAASESELIGSGLQSIQSFIERNLTDEALSPETIMRHFGLSRSVLYRTFEPLGGVADYIRDRRLDRAFLQLASIGKGRGGVSRLAYTNGFASEAAFSRAFRQRFGMNPREAILESDRRAAGKSHAQDNWMQAWLRGLSATGSR</sequence>
<gene>
    <name evidence="5" type="ORF">DPM35_31200</name>
</gene>
<dbReference type="Pfam" id="PF12833">
    <property type="entry name" value="HTH_18"/>
    <property type="match status" value="1"/>
</dbReference>
<keyword evidence="3" id="KW-0804">Transcription</keyword>
<organism evidence="5 6">
    <name type="scientific">Mesorhizobium atlanticum</name>
    <dbReference type="NCBI Taxonomy" id="2233532"/>
    <lineage>
        <taxon>Bacteria</taxon>
        <taxon>Pseudomonadati</taxon>
        <taxon>Pseudomonadota</taxon>
        <taxon>Alphaproteobacteria</taxon>
        <taxon>Hyphomicrobiales</taxon>
        <taxon>Phyllobacteriaceae</taxon>
        <taxon>Mesorhizobium</taxon>
    </lineage>
</organism>
<proteinExistence type="predicted"/>
<dbReference type="GO" id="GO:0003700">
    <property type="term" value="F:DNA-binding transcription factor activity"/>
    <property type="evidence" value="ECO:0007669"/>
    <property type="project" value="InterPro"/>
</dbReference>
<feature type="domain" description="HTH araC/xylS-type" evidence="4">
    <location>
        <begin position="217"/>
        <end position="317"/>
    </location>
</feature>
<dbReference type="Gene3D" id="1.10.10.60">
    <property type="entry name" value="Homeodomain-like"/>
    <property type="match status" value="1"/>
</dbReference>
<dbReference type="Proteomes" id="UP000251956">
    <property type="component" value="Unassembled WGS sequence"/>
</dbReference>
<dbReference type="InterPro" id="IPR009057">
    <property type="entry name" value="Homeodomain-like_sf"/>
</dbReference>
<evidence type="ECO:0000259" key="4">
    <source>
        <dbReference type="PROSITE" id="PS01124"/>
    </source>
</evidence>
<dbReference type="AlphaFoldDB" id="A0A330GFM5"/>
<comment type="caution">
    <text evidence="5">The sequence shown here is derived from an EMBL/GenBank/DDBJ whole genome shotgun (WGS) entry which is preliminary data.</text>
</comment>
<dbReference type="InterPro" id="IPR035418">
    <property type="entry name" value="AraC-bd_2"/>
</dbReference>
<dbReference type="PANTHER" id="PTHR46796">
    <property type="entry name" value="HTH-TYPE TRANSCRIPTIONAL ACTIVATOR RHAS-RELATED"/>
    <property type="match status" value="1"/>
</dbReference>
<protein>
    <submittedName>
        <fullName evidence="5">AraC family transcriptional regulator</fullName>
    </submittedName>
</protein>
<dbReference type="InterPro" id="IPR050204">
    <property type="entry name" value="AraC_XylS_family_regulators"/>
</dbReference>
<evidence type="ECO:0000256" key="3">
    <source>
        <dbReference type="ARBA" id="ARBA00023163"/>
    </source>
</evidence>
<dbReference type="EMBL" id="QMBQ01000014">
    <property type="protein sequence ID" value="RAZ71434.1"/>
    <property type="molecule type" value="Genomic_DNA"/>
</dbReference>
<evidence type="ECO:0000313" key="6">
    <source>
        <dbReference type="Proteomes" id="UP000251956"/>
    </source>
</evidence>
<dbReference type="GO" id="GO:0043565">
    <property type="term" value="F:sequence-specific DNA binding"/>
    <property type="evidence" value="ECO:0007669"/>
    <property type="project" value="InterPro"/>
</dbReference>
<evidence type="ECO:0000313" key="5">
    <source>
        <dbReference type="EMBL" id="RAZ71434.1"/>
    </source>
</evidence>